<feature type="domain" description="PKD" evidence="1">
    <location>
        <begin position="541"/>
        <end position="580"/>
    </location>
</feature>
<evidence type="ECO:0000259" key="1">
    <source>
        <dbReference type="PROSITE" id="PS50093"/>
    </source>
</evidence>
<evidence type="ECO:0000313" key="3">
    <source>
        <dbReference type="Proteomes" id="UP000600363"/>
    </source>
</evidence>
<dbReference type="InterPro" id="IPR035986">
    <property type="entry name" value="PKD_dom_sf"/>
</dbReference>
<dbReference type="AlphaFoldDB" id="A0A832RWH6"/>
<sequence length="676" mass="72227">MDEGSRRIVWGLCASLFLILLVSSCAAAQTDYPIAPADSVIQNALNSLKVNQSADGKIVSDSTTAWAVMAFASAGIDPHTLKTSPTSPSAVDYLLARGDSLSSATDYARQILALSAAGEPADKYVQTLLTYFDGTQFGDAGGLNDDIYALLALCSVGMNTGNSTVNTTLHYIKSHQNADGGWSWSLSSTSDTDTTAAAILALLAAGEPQSSSTITNALAFIKSRQNSDGGFGWDATYTQSNGDSDAYAIMAIWAAGQDPTSAEWTKGYNPVEHLLSLQRPDGSFAWNGTGDSTPDAIVALLGKFYPLHGFTNHLRVEGKNATLFEGDVFYTVPYVAIADNSGDAFDAFTEPCVAAQLETMNDSFGIPVYTTDAYGNYFVVGIAGENNSGADGWQYAVNYGKASVSAEDCVLKPGDGVVWYYGSQQAVLSALMVPEVVQVNRTFVAHALYYNQSRWMPLEGAYVWANGAPIAGPTNASGAVSMSFNASGNYTLWCAGAQTADYPGGDWRYVIRSEKVMVNAGIPPIPVAAVRHAINNVDSPVFFNGSGSYDPDGSIVSWVWDFGDGTWLHTNNSTTSHVYTHYMWNNGSYAPFMVNMTVYDNASAYNYTHIPVMVYMAGDANGDGVSNILDASLVGLHWNSHYGNADYDDGADLNNDDRVNILDAAIVGLNWNRRAE</sequence>
<dbReference type="InterPro" id="IPR002105">
    <property type="entry name" value="Dockerin_1_rpt"/>
</dbReference>
<dbReference type="Gene3D" id="2.170.130.30">
    <property type="match status" value="1"/>
</dbReference>
<dbReference type="InterPro" id="IPR013783">
    <property type="entry name" value="Ig-like_fold"/>
</dbReference>
<dbReference type="RefSeq" id="WP_042687217.1">
    <property type="nucleotide sequence ID" value="NZ_DUIH01000011.1"/>
</dbReference>
<dbReference type="CDD" id="cd00146">
    <property type="entry name" value="PKD"/>
    <property type="match status" value="1"/>
</dbReference>
<dbReference type="SUPFAM" id="SSF63446">
    <property type="entry name" value="Type I dockerin domain"/>
    <property type="match status" value="1"/>
</dbReference>
<dbReference type="Gene3D" id="2.60.40.10">
    <property type="entry name" value="Immunoglobulins"/>
    <property type="match status" value="1"/>
</dbReference>
<dbReference type="Pfam" id="PF00404">
    <property type="entry name" value="Dockerin_1"/>
    <property type="match status" value="1"/>
</dbReference>
<organism evidence="2 3">
    <name type="scientific">Methermicoccus shengliensis</name>
    <dbReference type="NCBI Taxonomy" id="660064"/>
    <lineage>
        <taxon>Archaea</taxon>
        <taxon>Methanobacteriati</taxon>
        <taxon>Methanobacteriota</taxon>
        <taxon>Stenosarchaea group</taxon>
        <taxon>Methanomicrobia</taxon>
        <taxon>Methanosarcinales</taxon>
        <taxon>Methermicoccaceae</taxon>
        <taxon>Methermicoccus</taxon>
    </lineage>
</organism>
<accession>A0A832RWH6</accession>
<dbReference type="Proteomes" id="UP000600363">
    <property type="component" value="Unassembled WGS sequence"/>
</dbReference>
<dbReference type="InterPro" id="IPR027954">
    <property type="entry name" value="Transcobalamin-like_C"/>
</dbReference>
<dbReference type="InterPro" id="IPR036439">
    <property type="entry name" value="Dockerin_dom_sf"/>
</dbReference>
<dbReference type="PROSITE" id="PS50093">
    <property type="entry name" value="PKD"/>
    <property type="match status" value="1"/>
</dbReference>
<reference evidence="2" key="1">
    <citation type="journal article" date="2020" name="bioRxiv">
        <title>A rank-normalized archaeal taxonomy based on genome phylogeny resolves widespread incomplete and uneven classifications.</title>
        <authorList>
            <person name="Rinke C."/>
            <person name="Chuvochina M."/>
            <person name="Mussig A.J."/>
            <person name="Chaumeil P.-A."/>
            <person name="Waite D.W."/>
            <person name="Whitman W.B."/>
            <person name="Parks D.H."/>
            <person name="Hugenholtz P."/>
        </authorList>
    </citation>
    <scope>NUCLEOTIDE SEQUENCE</scope>
    <source>
        <strain evidence="2">UBA12518</strain>
    </source>
</reference>
<dbReference type="GO" id="GO:0000272">
    <property type="term" value="P:polysaccharide catabolic process"/>
    <property type="evidence" value="ECO:0007669"/>
    <property type="project" value="InterPro"/>
</dbReference>
<gene>
    <name evidence="2" type="ORF">HA299_02685</name>
</gene>
<dbReference type="Pfam" id="PF13243">
    <property type="entry name" value="SQHop_cyclase_C"/>
    <property type="match status" value="1"/>
</dbReference>
<proteinExistence type="predicted"/>
<name>A0A832RWH6_9EURY</name>
<dbReference type="PROSITE" id="PS51257">
    <property type="entry name" value="PROKAR_LIPOPROTEIN"/>
    <property type="match status" value="1"/>
</dbReference>
<protein>
    <submittedName>
        <fullName evidence="2">DUF4430 domain-containing protein</fullName>
    </submittedName>
</protein>
<dbReference type="InterPro" id="IPR022409">
    <property type="entry name" value="PKD/Chitinase_dom"/>
</dbReference>
<dbReference type="Pfam" id="PF18911">
    <property type="entry name" value="PKD_4"/>
    <property type="match status" value="1"/>
</dbReference>
<comment type="caution">
    <text evidence="2">The sequence shown here is derived from an EMBL/GenBank/DDBJ whole genome shotgun (WGS) entry which is preliminary data.</text>
</comment>
<dbReference type="Pfam" id="PF14478">
    <property type="entry name" value="DUF4430"/>
    <property type="match status" value="1"/>
</dbReference>
<dbReference type="SMART" id="SM00089">
    <property type="entry name" value="PKD"/>
    <property type="match status" value="1"/>
</dbReference>
<dbReference type="SUPFAM" id="SSF48239">
    <property type="entry name" value="Terpenoid cyclases/Protein prenyltransferases"/>
    <property type="match status" value="2"/>
</dbReference>
<dbReference type="Gene3D" id="1.50.10.20">
    <property type="match status" value="1"/>
</dbReference>
<dbReference type="InterPro" id="IPR032696">
    <property type="entry name" value="SQ_cyclase_C"/>
</dbReference>
<dbReference type="SUPFAM" id="SSF49299">
    <property type="entry name" value="PKD domain"/>
    <property type="match status" value="1"/>
</dbReference>
<dbReference type="EMBL" id="DUIH01000011">
    <property type="protein sequence ID" value="HIH69518.1"/>
    <property type="molecule type" value="Genomic_DNA"/>
</dbReference>
<dbReference type="Gene3D" id="1.10.1330.10">
    <property type="entry name" value="Dockerin domain"/>
    <property type="match status" value="1"/>
</dbReference>
<dbReference type="InterPro" id="IPR000601">
    <property type="entry name" value="PKD_dom"/>
</dbReference>
<dbReference type="GO" id="GO:0004553">
    <property type="term" value="F:hydrolase activity, hydrolyzing O-glycosyl compounds"/>
    <property type="evidence" value="ECO:0007669"/>
    <property type="project" value="InterPro"/>
</dbReference>
<evidence type="ECO:0000313" key="2">
    <source>
        <dbReference type="EMBL" id="HIH69518.1"/>
    </source>
</evidence>
<dbReference type="InterPro" id="IPR008930">
    <property type="entry name" value="Terpenoid_cyclase/PrenylTrfase"/>
</dbReference>